<name>A0A1I4NNC8_9BURK</name>
<dbReference type="PANTHER" id="PTHR35370">
    <property type="entry name" value="CYTOPLASMIC PROTEIN-RELATED-RELATED"/>
    <property type="match status" value="1"/>
</dbReference>
<dbReference type="PIRSF" id="PIRSF028304">
    <property type="entry name" value="UCP028304"/>
    <property type="match status" value="1"/>
</dbReference>
<evidence type="ECO:0000313" key="2">
    <source>
        <dbReference type="Proteomes" id="UP000199470"/>
    </source>
</evidence>
<proteinExistence type="predicted"/>
<evidence type="ECO:0000313" key="1">
    <source>
        <dbReference type="EMBL" id="SFM16979.1"/>
    </source>
</evidence>
<dbReference type="Proteomes" id="UP000199470">
    <property type="component" value="Unassembled WGS sequence"/>
</dbReference>
<dbReference type="PANTHER" id="PTHR35370:SF1">
    <property type="entry name" value="TYPE VI SECRETION SYSTEM COMPONENT TSSF1"/>
    <property type="match status" value="1"/>
</dbReference>
<dbReference type="AlphaFoldDB" id="A0A1I4NNC8"/>
<accession>A0A1I4NNC8</accession>
<reference evidence="1 2" key="1">
    <citation type="submission" date="2016-10" db="EMBL/GenBank/DDBJ databases">
        <authorList>
            <person name="de Groot N.N."/>
        </authorList>
    </citation>
    <scope>NUCLEOTIDE SEQUENCE [LARGE SCALE GENOMIC DNA]</scope>
    <source>
        <strain evidence="1 2">ATCC 43154</strain>
    </source>
</reference>
<dbReference type="EMBL" id="FOTW01000014">
    <property type="protein sequence ID" value="SFM16979.1"/>
    <property type="molecule type" value="Genomic_DNA"/>
</dbReference>
<dbReference type="OrthoDB" id="9763676at2"/>
<dbReference type="STRING" id="758825.SAMN02982985_03014"/>
<gene>
    <name evidence="1" type="ORF">SAMN02982985_03014</name>
</gene>
<sequence>MKKLRPYYERELGIMQGLNAEFAAEFPAQAGLLGMEDGNSDDPHIERFIQATALSNARTAKLIDDNDVKVTEALLNVNYPHYLQPFPSTAIVCVDMQAGIDKITTVGLIPRGAMLNAKMPNAPVCKFQTVFDVPLAPVVLSKVEFRPFIELPLSLPRAAGVTSALRIDIECKAGNIFLEQLQLERIRAFVNAEQSLCATTRDVLFMRAKTAYIELDDGAGWVVLKNVPIKAVGFAPHEALIPYKASSHPAYRLLTEYFVYPEKFNFFDIDWPALAPHLPPNCKRLSLHLGLAGVPADSHVARSLAELSSKNFVLGCTPVVNLFKRSACPIELSHTAPDYELSPDGSPADAYDIHSVDRVYSVRESRHGPTLTEFRPYYSLRHGEAGGRHGRYYLVRRDPIKAMSNPGHETRISLVDLDLDPLAIPNASVSIDLSCTNRDLPSRLRYGGAAGDLTLEQPTGGHPLRFLRKPTPQYRFSPDDHWRLISQLSLSHCSLASGGLDNLKETLTLYDLPQSSVSQRQIAGITALAHRPARTWLPDGGIGCLVHGIEILLTVDEDAFAGTGIHLFALVLDHFFGLYVHLNSFSQLTILSLSSGKELLRCQPRNGAINLV</sequence>
<dbReference type="InterPro" id="IPR010272">
    <property type="entry name" value="T6SS_TssF"/>
</dbReference>
<organism evidence="1 2">
    <name type="scientific">Rugamonas rubra</name>
    <dbReference type="NCBI Taxonomy" id="758825"/>
    <lineage>
        <taxon>Bacteria</taxon>
        <taxon>Pseudomonadati</taxon>
        <taxon>Pseudomonadota</taxon>
        <taxon>Betaproteobacteria</taxon>
        <taxon>Burkholderiales</taxon>
        <taxon>Oxalobacteraceae</taxon>
        <taxon>Telluria group</taxon>
        <taxon>Rugamonas</taxon>
    </lineage>
</organism>
<dbReference type="NCBIfam" id="TIGR03359">
    <property type="entry name" value="VI_chp_6"/>
    <property type="match status" value="1"/>
</dbReference>
<protein>
    <submittedName>
        <fullName evidence="1">Type VI secretion system protein ImpG</fullName>
    </submittedName>
</protein>
<dbReference type="Pfam" id="PF05947">
    <property type="entry name" value="T6SS_TssF"/>
    <property type="match status" value="1"/>
</dbReference>
<dbReference type="RefSeq" id="WP_093388521.1">
    <property type="nucleotide sequence ID" value="NZ_FOTW01000014.1"/>
</dbReference>
<keyword evidence="2" id="KW-1185">Reference proteome</keyword>